<evidence type="ECO:0000313" key="4">
    <source>
        <dbReference type="Proteomes" id="UP000632377"/>
    </source>
</evidence>
<dbReference type="PANTHER" id="PTHR33393:SF11">
    <property type="entry name" value="POLYGLUTAMINE SYNTHESIS ACCESSORY PROTEIN RV0574C-RELATED"/>
    <property type="match status" value="1"/>
</dbReference>
<dbReference type="Proteomes" id="UP000632377">
    <property type="component" value="Unassembled WGS sequence"/>
</dbReference>
<evidence type="ECO:0000256" key="1">
    <source>
        <dbReference type="ARBA" id="ARBA00005662"/>
    </source>
</evidence>
<keyword evidence="4" id="KW-1185">Reference proteome</keyword>
<dbReference type="SMART" id="SM00854">
    <property type="entry name" value="PGA_cap"/>
    <property type="match status" value="1"/>
</dbReference>
<dbReference type="PANTHER" id="PTHR33393">
    <property type="entry name" value="POLYGLUTAMINE SYNTHESIS ACCESSORY PROTEIN RV0574C-RELATED"/>
    <property type="match status" value="1"/>
</dbReference>
<name>A0ABS1TGI9_9CLOT</name>
<accession>A0ABS1TGI9</accession>
<dbReference type="CDD" id="cd07381">
    <property type="entry name" value="MPP_CapA"/>
    <property type="match status" value="1"/>
</dbReference>
<evidence type="ECO:0000259" key="2">
    <source>
        <dbReference type="SMART" id="SM00854"/>
    </source>
</evidence>
<dbReference type="InterPro" id="IPR052169">
    <property type="entry name" value="CW_Biosynth-Accessory"/>
</dbReference>
<gene>
    <name evidence="3" type="ORF">JK636_15070</name>
</gene>
<comment type="caution">
    <text evidence="3">The sequence shown here is derived from an EMBL/GenBank/DDBJ whole genome shotgun (WGS) entry which is preliminary data.</text>
</comment>
<protein>
    <submittedName>
        <fullName evidence="3">CapA family protein</fullName>
    </submittedName>
</protein>
<dbReference type="Gene3D" id="3.60.21.10">
    <property type="match status" value="1"/>
</dbReference>
<dbReference type="Pfam" id="PF09587">
    <property type="entry name" value="PGA_cap"/>
    <property type="match status" value="1"/>
</dbReference>
<comment type="similarity">
    <text evidence="1">Belongs to the CapA family.</text>
</comment>
<reference evidence="3 4" key="1">
    <citation type="submission" date="2021-01" db="EMBL/GenBank/DDBJ databases">
        <title>Genome public.</title>
        <authorList>
            <person name="Liu C."/>
            <person name="Sun Q."/>
        </authorList>
    </citation>
    <scope>NUCLEOTIDE SEQUENCE [LARGE SCALE GENOMIC DNA]</scope>
    <source>
        <strain evidence="3 4">YIM B02515</strain>
    </source>
</reference>
<dbReference type="InterPro" id="IPR019079">
    <property type="entry name" value="Capsule_synth_CapA"/>
</dbReference>
<evidence type="ECO:0000313" key="3">
    <source>
        <dbReference type="EMBL" id="MBL4937073.1"/>
    </source>
</evidence>
<proteinExistence type="inferred from homology"/>
<organism evidence="3 4">
    <name type="scientific">Clostridium rhizosphaerae</name>
    <dbReference type="NCBI Taxonomy" id="2803861"/>
    <lineage>
        <taxon>Bacteria</taxon>
        <taxon>Bacillati</taxon>
        <taxon>Bacillota</taxon>
        <taxon>Clostridia</taxon>
        <taxon>Eubacteriales</taxon>
        <taxon>Clostridiaceae</taxon>
        <taxon>Clostridium</taxon>
    </lineage>
</organism>
<dbReference type="InterPro" id="IPR029052">
    <property type="entry name" value="Metallo-depent_PP-like"/>
</dbReference>
<feature type="domain" description="Capsule synthesis protein CapA" evidence="2">
    <location>
        <begin position="79"/>
        <end position="307"/>
    </location>
</feature>
<dbReference type="SUPFAM" id="SSF56300">
    <property type="entry name" value="Metallo-dependent phosphatases"/>
    <property type="match status" value="1"/>
</dbReference>
<sequence>MRNNRSKKLKAKKTKIIVFSSLITLCLLVAGFFAGYKLKSNKLQAQKNNDNKAVEAVKPAAEVKPEVSEKPAAASAELVITSVGDCTIGHDDKFAFAQSLPDVLGKNNNDLGYFFKNVADIFKADDITTANLETTFTTANKKAEKEFTFKAPPEYAKAFVLGNIEGVNVSNNHIYDYLQQGFNDTLQSLKTANVNYFGEGNKWITEAKGIKVGYLGYRGFSYDNAFLKKLQGDIEGLKKEADFVVVNFHWGEEGKYSPNATQKYLAHFSIDKGADLIVGHHPHVIQGLETYKGKTIAYSMGNFAFGGNKNPSDKDTFILQLKLNFTDKKPDKYAVRVIPCSISSVDYVNNYSPKPLSGTKKDAMLQKLNKLSPDLGYSIKDQF</sequence>
<dbReference type="RefSeq" id="WP_202749827.1">
    <property type="nucleotide sequence ID" value="NZ_JAESWC010000009.1"/>
</dbReference>
<dbReference type="EMBL" id="JAESWC010000009">
    <property type="protein sequence ID" value="MBL4937073.1"/>
    <property type="molecule type" value="Genomic_DNA"/>
</dbReference>